<gene>
    <name evidence="2" type="ORF">IAB08_07215</name>
</gene>
<dbReference type="SUPFAM" id="SSF54913">
    <property type="entry name" value="GlnB-like"/>
    <property type="match status" value="1"/>
</dbReference>
<protein>
    <submittedName>
        <fullName evidence="2">DUF2007 domain-containing protein</fullName>
    </submittedName>
</protein>
<dbReference type="InterPro" id="IPR011322">
    <property type="entry name" value="N-reg_PII-like_a/b"/>
</dbReference>
<dbReference type="InterPro" id="IPR018551">
    <property type="entry name" value="DUF2007"/>
</dbReference>
<dbReference type="Proteomes" id="UP000823612">
    <property type="component" value="Unassembled WGS sequence"/>
</dbReference>
<dbReference type="EMBL" id="JADIMZ010000107">
    <property type="protein sequence ID" value="MBO8433066.1"/>
    <property type="molecule type" value="Genomic_DNA"/>
</dbReference>
<dbReference type="AlphaFoldDB" id="A0A9D9DV92"/>
<name>A0A9D9DV92_9BACT</name>
<evidence type="ECO:0000313" key="2">
    <source>
        <dbReference type="EMBL" id="MBO8433066.1"/>
    </source>
</evidence>
<sequence length="81" mass="8785">MKNQDQSRLVAVFSGQRMEAEIIKGMLEANGILSMLKDESLGGVISPYLSTENRGIKVLVNPEDEAAARQLIQNPDSPAEA</sequence>
<feature type="domain" description="DUF2007" evidence="1">
    <location>
        <begin position="12"/>
        <end position="74"/>
    </location>
</feature>
<organism evidence="2 3">
    <name type="scientific">Candidatus Pullibacteroides excrementavium</name>
    <dbReference type="NCBI Taxonomy" id="2840905"/>
    <lineage>
        <taxon>Bacteria</taxon>
        <taxon>Pseudomonadati</taxon>
        <taxon>Bacteroidota</taxon>
        <taxon>Bacteroidia</taxon>
        <taxon>Bacteroidales</taxon>
        <taxon>Candidatus Pullibacteroides</taxon>
    </lineage>
</organism>
<reference evidence="2" key="2">
    <citation type="journal article" date="2021" name="PeerJ">
        <title>Extensive microbial diversity within the chicken gut microbiome revealed by metagenomics and culture.</title>
        <authorList>
            <person name="Gilroy R."/>
            <person name="Ravi A."/>
            <person name="Getino M."/>
            <person name="Pursley I."/>
            <person name="Horton D.L."/>
            <person name="Alikhan N.F."/>
            <person name="Baker D."/>
            <person name="Gharbi K."/>
            <person name="Hall N."/>
            <person name="Watson M."/>
            <person name="Adriaenssens E.M."/>
            <person name="Foster-Nyarko E."/>
            <person name="Jarju S."/>
            <person name="Secka A."/>
            <person name="Antonio M."/>
            <person name="Oren A."/>
            <person name="Chaudhuri R.R."/>
            <person name="La Ragione R."/>
            <person name="Hildebrand F."/>
            <person name="Pallen M.J."/>
        </authorList>
    </citation>
    <scope>NUCLEOTIDE SEQUENCE</scope>
    <source>
        <strain evidence="2">2889</strain>
    </source>
</reference>
<dbReference type="NCBIfam" id="NF040569">
    <property type="entry name" value="DUF2007_rel"/>
    <property type="match status" value="1"/>
</dbReference>
<evidence type="ECO:0000259" key="1">
    <source>
        <dbReference type="Pfam" id="PF09413"/>
    </source>
</evidence>
<dbReference type="Pfam" id="PF09413">
    <property type="entry name" value="DUF2007"/>
    <property type="match status" value="1"/>
</dbReference>
<reference evidence="2" key="1">
    <citation type="submission" date="2020-10" db="EMBL/GenBank/DDBJ databases">
        <authorList>
            <person name="Gilroy R."/>
        </authorList>
    </citation>
    <scope>NUCLEOTIDE SEQUENCE</scope>
    <source>
        <strain evidence="2">2889</strain>
    </source>
</reference>
<evidence type="ECO:0000313" key="3">
    <source>
        <dbReference type="Proteomes" id="UP000823612"/>
    </source>
</evidence>
<accession>A0A9D9DV92</accession>
<comment type="caution">
    <text evidence="2">The sequence shown here is derived from an EMBL/GenBank/DDBJ whole genome shotgun (WGS) entry which is preliminary data.</text>
</comment>
<proteinExistence type="predicted"/>